<evidence type="ECO:0000313" key="4">
    <source>
        <dbReference type="WBParaSite" id="Pan_g8410.t1"/>
    </source>
</evidence>
<reference evidence="3" key="1">
    <citation type="journal article" date="2013" name="Genetics">
        <title>The draft genome and transcriptome of Panagrellus redivivus are shaped by the harsh demands of a free-living lifestyle.</title>
        <authorList>
            <person name="Srinivasan J."/>
            <person name="Dillman A.R."/>
            <person name="Macchietto M.G."/>
            <person name="Heikkinen L."/>
            <person name="Lakso M."/>
            <person name="Fracchia K.M."/>
            <person name="Antoshechkin I."/>
            <person name="Mortazavi A."/>
            <person name="Wong G."/>
            <person name="Sternberg P.W."/>
        </authorList>
    </citation>
    <scope>NUCLEOTIDE SEQUENCE [LARGE SCALE GENOMIC DNA]</scope>
    <source>
        <strain evidence="3">MT8872</strain>
    </source>
</reference>
<feature type="region of interest" description="Disordered" evidence="1">
    <location>
        <begin position="138"/>
        <end position="200"/>
    </location>
</feature>
<reference evidence="4" key="2">
    <citation type="submission" date="2020-10" db="UniProtKB">
        <authorList>
            <consortium name="WormBaseParasite"/>
        </authorList>
    </citation>
    <scope>IDENTIFICATION</scope>
</reference>
<dbReference type="PANTHER" id="PTHR26379">
    <property type="entry name" value="BTB/POZ AND MATH DOMAIN-CONTAINING PROTEIN 1"/>
    <property type="match status" value="1"/>
</dbReference>
<name>A0A7E4WAL3_PANRE</name>
<dbReference type="Proteomes" id="UP000492821">
    <property type="component" value="Unassembled WGS sequence"/>
</dbReference>
<dbReference type="InterPro" id="IPR011333">
    <property type="entry name" value="SKP1/BTB/POZ_sf"/>
</dbReference>
<dbReference type="SMART" id="SM00225">
    <property type="entry name" value="BTB"/>
    <property type="match status" value="1"/>
</dbReference>
<dbReference type="WBParaSite" id="Pan_g8410.t1">
    <property type="protein sequence ID" value="Pan_g8410.t1"/>
    <property type="gene ID" value="Pan_g8410"/>
</dbReference>
<evidence type="ECO:0000259" key="2">
    <source>
        <dbReference type="PROSITE" id="PS50097"/>
    </source>
</evidence>
<dbReference type="InterPro" id="IPR000210">
    <property type="entry name" value="BTB/POZ_dom"/>
</dbReference>
<keyword evidence="3" id="KW-1185">Reference proteome</keyword>
<dbReference type="Gene3D" id="3.30.710.10">
    <property type="entry name" value="Potassium Channel Kv1.1, Chain A"/>
    <property type="match status" value="1"/>
</dbReference>
<dbReference type="Pfam" id="PF00651">
    <property type="entry name" value="BTB"/>
    <property type="match status" value="1"/>
</dbReference>
<protein>
    <submittedName>
        <fullName evidence="4">BTB domain-containing protein</fullName>
    </submittedName>
</protein>
<sequence>MATFVDTATFAIAQTADIATRECFTTPKRIVSGLGADWWLECYPKGKNEKDLAFRVLMRVSEGPVSAVVEYYVEGTDLKGSSELIFQKSKAVGVVAQLNPTKVPPTARFTCRARFKAGVVDVEAEPGDVPPAIEAISIETPSTNNPPPRLGSPSSTSGSSVVMSPVKSQLAPTAKPAVKKESKKAVLPPPKFPSKSNQPATVTDTASITLNRSNFNNTAHCISTPKRFINMKEPMSWWLDVYPCGNNPTVSGLVLIFLRVSNVPVDVVVKYSVDNTDITVTSKHRYTRSDALGCQFGQSHQQFIQAGVFGLDSFSITCCATFMIPSSPTAPFLGPMSTTVIPKKKKIRFGAVDYSKYTPNDLILDSPDYLVGIPIKTEILKNATVGEVYKTREYIFPGGFDHSYQLYCYPGGDQDSSSRHVSVFAEFRTISFLPFVVTGKWGLAINGYEKTFEYPFEFDYGWGGFTKFASHERLFQRGTLNDGGVTITFSATVTPQEPFVPFLPPNIWRTPLDGALVVGVERVPVQTKLLSFISPVFKQRFIERPYDTDITLLEFDANLIRIILKFVQNKEPIEVTMPLACHMLKFAAKFQINALREYAEKFLISKLAVENFFALADVAWAAPSETLQMACGRFLNGYMSMIVNDSQFVKLDAEVLKDLFIMAQKHPRWQMSHSSGLKLRFWVVRPETEEKEPK</sequence>
<dbReference type="InterPro" id="IPR045005">
    <property type="entry name" value="BPM1-6"/>
</dbReference>
<proteinExistence type="predicted"/>
<dbReference type="InterPro" id="IPR002083">
    <property type="entry name" value="MATH/TRAF_dom"/>
</dbReference>
<dbReference type="AlphaFoldDB" id="A0A7E4WAL3"/>
<feature type="domain" description="BTB" evidence="2">
    <location>
        <begin position="512"/>
        <end position="571"/>
    </location>
</feature>
<dbReference type="GO" id="GO:0016567">
    <property type="term" value="P:protein ubiquitination"/>
    <property type="evidence" value="ECO:0007669"/>
    <property type="project" value="InterPro"/>
</dbReference>
<feature type="compositionally biased region" description="Low complexity" evidence="1">
    <location>
        <begin position="151"/>
        <end position="166"/>
    </location>
</feature>
<accession>A0A7E4WAL3</accession>
<evidence type="ECO:0000313" key="3">
    <source>
        <dbReference type="Proteomes" id="UP000492821"/>
    </source>
</evidence>
<dbReference type="SUPFAM" id="SSF49599">
    <property type="entry name" value="TRAF domain-like"/>
    <property type="match status" value="1"/>
</dbReference>
<organism evidence="3 4">
    <name type="scientific">Panagrellus redivivus</name>
    <name type="common">Microworm</name>
    <dbReference type="NCBI Taxonomy" id="6233"/>
    <lineage>
        <taxon>Eukaryota</taxon>
        <taxon>Metazoa</taxon>
        <taxon>Ecdysozoa</taxon>
        <taxon>Nematoda</taxon>
        <taxon>Chromadorea</taxon>
        <taxon>Rhabditida</taxon>
        <taxon>Tylenchina</taxon>
        <taxon>Panagrolaimomorpha</taxon>
        <taxon>Panagrolaimoidea</taxon>
        <taxon>Panagrolaimidae</taxon>
        <taxon>Panagrellus</taxon>
    </lineage>
</organism>
<dbReference type="PROSITE" id="PS50097">
    <property type="entry name" value="BTB"/>
    <property type="match status" value="1"/>
</dbReference>
<dbReference type="PANTHER" id="PTHR26379:SF187">
    <property type="entry name" value="OS07G0655300 PROTEIN"/>
    <property type="match status" value="1"/>
</dbReference>
<dbReference type="CDD" id="cd00121">
    <property type="entry name" value="MATH"/>
    <property type="match status" value="1"/>
</dbReference>
<evidence type="ECO:0000256" key="1">
    <source>
        <dbReference type="SAM" id="MobiDB-lite"/>
    </source>
</evidence>
<dbReference type="SUPFAM" id="SSF54695">
    <property type="entry name" value="POZ domain"/>
    <property type="match status" value="1"/>
</dbReference>